<reference evidence="1 2" key="1">
    <citation type="journal article" date="2018" name="Sci. Data">
        <title>The draft genome sequence of cork oak.</title>
        <authorList>
            <person name="Ramos A.M."/>
            <person name="Usie A."/>
            <person name="Barbosa P."/>
            <person name="Barros P.M."/>
            <person name="Capote T."/>
            <person name="Chaves I."/>
            <person name="Simoes F."/>
            <person name="Abreu I."/>
            <person name="Carrasquinho I."/>
            <person name="Faro C."/>
            <person name="Guimaraes J.B."/>
            <person name="Mendonca D."/>
            <person name="Nobrega F."/>
            <person name="Rodrigues L."/>
            <person name="Saibo N.J.M."/>
            <person name="Varela M.C."/>
            <person name="Egas C."/>
            <person name="Matos J."/>
            <person name="Miguel C.M."/>
            <person name="Oliveira M.M."/>
            <person name="Ricardo C.P."/>
            <person name="Goncalves S."/>
        </authorList>
    </citation>
    <scope>NUCLEOTIDE SEQUENCE [LARGE SCALE GENOMIC DNA]</scope>
    <source>
        <strain evidence="2">cv. HL8</strain>
    </source>
</reference>
<evidence type="ECO:0000313" key="1">
    <source>
        <dbReference type="EMBL" id="KAK7838534.1"/>
    </source>
</evidence>
<name>A0AAW0KGZ9_QUESU</name>
<gene>
    <name evidence="1" type="ORF">CFP56_019576</name>
</gene>
<comment type="caution">
    <text evidence="1">The sequence shown here is derived from an EMBL/GenBank/DDBJ whole genome shotgun (WGS) entry which is preliminary data.</text>
</comment>
<sequence>MGFLGIFDDVGVDFEDGVCGGKDRDGDDVDVGDDLVVRAWRSGSGEEERRLSVKKSAASR</sequence>
<protein>
    <submittedName>
        <fullName evidence="1">Uncharacterized protein</fullName>
    </submittedName>
</protein>
<dbReference type="EMBL" id="PKMF04000305">
    <property type="protein sequence ID" value="KAK7838534.1"/>
    <property type="molecule type" value="Genomic_DNA"/>
</dbReference>
<proteinExistence type="predicted"/>
<keyword evidence="2" id="KW-1185">Reference proteome</keyword>
<dbReference type="Proteomes" id="UP000237347">
    <property type="component" value="Unassembled WGS sequence"/>
</dbReference>
<evidence type="ECO:0000313" key="2">
    <source>
        <dbReference type="Proteomes" id="UP000237347"/>
    </source>
</evidence>
<accession>A0AAW0KGZ9</accession>
<organism evidence="1 2">
    <name type="scientific">Quercus suber</name>
    <name type="common">Cork oak</name>
    <dbReference type="NCBI Taxonomy" id="58331"/>
    <lineage>
        <taxon>Eukaryota</taxon>
        <taxon>Viridiplantae</taxon>
        <taxon>Streptophyta</taxon>
        <taxon>Embryophyta</taxon>
        <taxon>Tracheophyta</taxon>
        <taxon>Spermatophyta</taxon>
        <taxon>Magnoliopsida</taxon>
        <taxon>eudicotyledons</taxon>
        <taxon>Gunneridae</taxon>
        <taxon>Pentapetalae</taxon>
        <taxon>rosids</taxon>
        <taxon>fabids</taxon>
        <taxon>Fagales</taxon>
        <taxon>Fagaceae</taxon>
        <taxon>Quercus</taxon>
    </lineage>
</organism>
<dbReference type="AlphaFoldDB" id="A0AAW0KGZ9"/>